<name>A0A2M9BJY7_9ACTN</name>
<comment type="caution">
    <text evidence="13">The sequence shown here is derived from an EMBL/GenBank/DDBJ whole genome shotgun (WGS) entry which is preliminary data.</text>
</comment>
<dbReference type="PRINTS" id="PR00723">
    <property type="entry name" value="SUBTILISIN"/>
</dbReference>
<dbReference type="GO" id="GO:0005975">
    <property type="term" value="P:carbohydrate metabolic process"/>
    <property type="evidence" value="ECO:0007669"/>
    <property type="project" value="UniProtKB-ARBA"/>
</dbReference>
<protein>
    <submittedName>
        <fullName evidence="13">Serine protease</fullName>
    </submittedName>
</protein>
<evidence type="ECO:0000256" key="5">
    <source>
        <dbReference type="ARBA" id="ARBA00022729"/>
    </source>
</evidence>
<feature type="active site" description="Charge relay system" evidence="9">
    <location>
        <position position="186"/>
    </location>
</feature>
<dbReference type="AlphaFoldDB" id="A0A2M9BJY7"/>
<feature type="chain" id="PRO_5014987018" evidence="10">
    <location>
        <begin position="26"/>
        <end position="676"/>
    </location>
</feature>
<evidence type="ECO:0000259" key="12">
    <source>
        <dbReference type="Pfam" id="PF16640"/>
    </source>
</evidence>
<keyword evidence="3" id="KW-0964">Secreted</keyword>
<evidence type="ECO:0000256" key="2">
    <source>
        <dbReference type="ARBA" id="ARBA00011073"/>
    </source>
</evidence>
<dbReference type="InterPro" id="IPR036852">
    <property type="entry name" value="Peptidase_S8/S53_dom_sf"/>
</dbReference>
<keyword evidence="14" id="KW-1185">Reference proteome</keyword>
<feature type="signal peptide" evidence="10">
    <location>
        <begin position="1"/>
        <end position="25"/>
    </location>
</feature>
<dbReference type="InterPro" id="IPR000209">
    <property type="entry name" value="Peptidase_S8/S53_dom"/>
</dbReference>
<dbReference type="InterPro" id="IPR023828">
    <property type="entry name" value="Peptidase_S8_Ser-AS"/>
</dbReference>
<keyword evidence="6 9" id="KW-0378">Hydrolase</keyword>
<dbReference type="GO" id="GO:0006508">
    <property type="term" value="P:proteolysis"/>
    <property type="evidence" value="ECO:0007669"/>
    <property type="project" value="UniProtKB-KW"/>
</dbReference>
<evidence type="ECO:0000256" key="7">
    <source>
        <dbReference type="ARBA" id="ARBA00022825"/>
    </source>
</evidence>
<organism evidence="13 14">
    <name type="scientific">Mumia flava</name>
    <dbReference type="NCBI Taxonomy" id="1348852"/>
    <lineage>
        <taxon>Bacteria</taxon>
        <taxon>Bacillati</taxon>
        <taxon>Actinomycetota</taxon>
        <taxon>Actinomycetes</taxon>
        <taxon>Propionibacteriales</taxon>
        <taxon>Nocardioidaceae</taxon>
        <taxon>Mumia</taxon>
    </lineage>
</organism>
<dbReference type="PROSITE" id="PS51892">
    <property type="entry name" value="SUBTILASE"/>
    <property type="match status" value="1"/>
</dbReference>
<keyword evidence="5 10" id="KW-0732">Signal</keyword>
<evidence type="ECO:0000256" key="8">
    <source>
        <dbReference type="ARBA" id="ARBA00023145"/>
    </source>
</evidence>
<dbReference type="InterPro" id="IPR034176">
    <property type="entry name" value="Peptidases_S8_13"/>
</dbReference>
<comment type="subcellular location">
    <subcellularLocation>
        <location evidence="1">Secreted</location>
    </subcellularLocation>
</comment>
<evidence type="ECO:0000256" key="3">
    <source>
        <dbReference type="ARBA" id="ARBA00022525"/>
    </source>
</evidence>
<evidence type="ECO:0000256" key="6">
    <source>
        <dbReference type="ARBA" id="ARBA00022801"/>
    </source>
</evidence>
<feature type="active site" description="Charge relay system" evidence="9">
    <location>
        <position position="431"/>
    </location>
</feature>
<dbReference type="PANTHER" id="PTHR43806">
    <property type="entry name" value="PEPTIDASE S8"/>
    <property type="match status" value="1"/>
</dbReference>
<evidence type="ECO:0000259" key="11">
    <source>
        <dbReference type="Pfam" id="PF00082"/>
    </source>
</evidence>
<dbReference type="Proteomes" id="UP000230842">
    <property type="component" value="Unassembled WGS sequence"/>
</dbReference>
<dbReference type="InterPro" id="IPR022398">
    <property type="entry name" value="Peptidase_S8_His-AS"/>
</dbReference>
<dbReference type="Gene3D" id="2.60.40.10">
    <property type="entry name" value="Immunoglobulins"/>
    <property type="match status" value="1"/>
</dbReference>
<dbReference type="PANTHER" id="PTHR43806:SF11">
    <property type="entry name" value="CEREVISIN-RELATED"/>
    <property type="match status" value="1"/>
</dbReference>
<evidence type="ECO:0000256" key="1">
    <source>
        <dbReference type="ARBA" id="ARBA00004613"/>
    </source>
</evidence>
<feature type="active site" description="Charge relay system" evidence="9">
    <location>
        <position position="246"/>
    </location>
</feature>
<dbReference type="FunFam" id="3.40.50.200:FF:000022">
    <property type="entry name" value="Extracellular protease"/>
    <property type="match status" value="1"/>
</dbReference>
<dbReference type="InterPro" id="IPR032109">
    <property type="entry name" value="Big_3_5"/>
</dbReference>
<dbReference type="EMBL" id="PGEZ01000001">
    <property type="protein sequence ID" value="PJJ58265.1"/>
    <property type="molecule type" value="Genomic_DNA"/>
</dbReference>
<dbReference type="GO" id="GO:0005576">
    <property type="term" value="C:extracellular region"/>
    <property type="evidence" value="ECO:0007669"/>
    <property type="project" value="UniProtKB-SubCell"/>
</dbReference>
<keyword evidence="4 9" id="KW-0645">Protease</keyword>
<dbReference type="Gene3D" id="3.40.50.200">
    <property type="entry name" value="Peptidase S8/S53 domain"/>
    <property type="match status" value="1"/>
</dbReference>
<dbReference type="PROSITE" id="PS00137">
    <property type="entry name" value="SUBTILASE_HIS"/>
    <property type="match status" value="1"/>
</dbReference>
<dbReference type="Gene3D" id="2.60.40.2700">
    <property type="match status" value="1"/>
</dbReference>
<dbReference type="InterPro" id="IPR015500">
    <property type="entry name" value="Peptidase_S8_subtilisin-rel"/>
</dbReference>
<accession>A0A2M9BJY7</accession>
<dbReference type="InterPro" id="IPR013783">
    <property type="entry name" value="Ig-like_fold"/>
</dbReference>
<evidence type="ECO:0000313" key="13">
    <source>
        <dbReference type="EMBL" id="PJJ58265.1"/>
    </source>
</evidence>
<dbReference type="Pfam" id="PF00082">
    <property type="entry name" value="Peptidase_S8"/>
    <property type="match status" value="1"/>
</dbReference>
<keyword evidence="7 9" id="KW-0720">Serine protease</keyword>
<dbReference type="InterPro" id="IPR050131">
    <property type="entry name" value="Peptidase_S8_subtilisin-like"/>
</dbReference>
<evidence type="ECO:0000256" key="4">
    <source>
        <dbReference type="ARBA" id="ARBA00022670"/>
    </source>
</evidence>
<dbReference type="RefSeq" id="WP_100414902.1">
    <property type="nucleotide sequence ID" value="NZ_PGEZ01000001.1"/>
</dbReference>
<evidence type="ECO:0000256" key="10">
    <source>
        <dbReference type="SAM" id="SignalP"/>
    </source>
</evidence>
<dbReference type="GO" id="GO:0004252">
    <property type="term" value="F:serine-type endopeptidase activity"/>
    <property type="evidence" value="ECO:0007669"/>
    <property type="project" value="UniProtKB-UniRule"/>
</dbReference>
<dbReference type="Pfam" id="PF16640">
    <property type="entry name" value="Big_3_5"/>
    <property type="match status" value="1"/>
</dbReference>
<dbReference type="PROSITE" id="PS00138">
    <property type="entry name" value="SUBTILASE_SER"/>
    <property type="match status" value="1"/>
</dbReference>
<feature type="domain" description="Peptidase S8/S53" evidence="11">
    <location>
        <begin position="178"/>
        <end position="462"/>
    </location>
</feature>
<feature type="domain" description="Bacterial Ig-like" evidence="12">
    <location>
        <begin position="586"/>
        <end position="675"/>
    </location>
</feature>
<evidence type="ECO:0000313" key="14">
    <source>
        <dbReference type="Proteomes" id="UP000230842"/>
    </source>
</evidence>
<reference evidence="13 14" key="1">
    <citation type="submission" date="2017-11" db="EMBL/GenBank/DDBJ databases">
        <title>Genomic Encyclopedia of Archaeal and Bacterial Type Strains, Phase II (KMG-II): From Individual Species to Whole Genera.</title>
        <authorList>
            <person name="Goeker M."/>
        </authorList>
    </citation>
    <scope>NUCLEOTIDE SEQUENCE [LARGE SCALE GENOMIC DNA]</scope>
    <source>
        <strain evidence="13 14">DSM 27763</strain>
    </source>
</reference>
<comment type="similarity">
    <text evidence="2 9">Belongs to the peptidase S8 family.</text>
</comment>
<dbReference type="SUPFAM" id="SSF52743">
    <property type="entry name" value="Subtilisin-like"/>
    <property type="match status" value="1"/>
</dbReference>
<dbReference type="CDD" id="cd07496">
    <property type="entry name" value="Peptidases_S8_13"/>
    <property type="match status" value="1"/>
</dbReference>
<sequence>MSSRTRIVGAAAAALLIAGLAPASAEPSPDAARVADPAPAAETAAAKAGDVRVDTDTAPDQVGGLIVTYDDTAVRSGLRTATRRGAAAAGVSAEDTTVAITDDVDAVRFDQPVTEAEATEAAEQVADLDGVASVELDRMRTIAAAPVPNDPQFSAQWNIRGTYGTHANAAWPATRGRSSVVVAVIDTGRSAHPDLDAGTVAGYDMISSRTVARDGNGRDPNPRDEGDWYGANVCAPNTPARTSSWHGTHVAGIVAARTDNGIGIAGNAPGIRIQHVRALGRCGGYDSDIAAAIRWAAGVKVPGTSRNRTPAKVINLSLGGRANYCPSTYRSAIAAARSRGATVVVAAGNENINTASFTPANCAGAVVVAATNPDGKVAAMGNGVPYSNFGAAVDLSAPGGDAILGRAVLSTMNTSDTTPGNPTYAQDAGTSMAAPAVSAAAALIRSHGAYSPAVVEQALKGAVRPFPSTSGGTRCVPADCGTGILDLSRLPLSTKAPAARGRRAVGATLTTNRGSWIGGPTSFSYGWTRDGRAIAGARGARYVIKPSDAGSVVRARVAGRRGAVAPLWRASNGFSVPKLGSRTGLAAKPKRARYGRTKVKLVARVKVGAGAVKGKVVLRDGKKKIGKAKLKRGKAVVRLGSRKLRRGKHRITATFVPANARSYKRSTSKKVVVRVR</sequence>
<gene>
    <name evidence="13" type="ORF">CLV56_2512</name>
</gene>
<keyword evidence="8" id="KW-0865">Zymogen</keyword>
<proteinExistence type="inferred from homology"/>
<evidence type="ECO:0000256" key="9">
    <source>
        <dbReference type="PROSITE-ProRule" id="PRU01240"/>
    </source>
</evidence>
<dbReference type="OrthoDB" id="5240813at2"/>